<dbReference type="InterPro" id="IPR036736">
    <property type="entry name" value="ACP-like_sf"/>
</dbReference>
<sequence>MSNLEKYNQAFITAFDITEAQLTDDFGYQAIPEWDSVGHMGLVAELEDAFDIMLEMEDIIDFSSYGEGKNILKKYDVEVV</sequence>
<keyword evidence="4" id="KW-1185">Reference proteome</keyword>
<dbReference type="Proteomes" id="UP000646877">
    <property type="component" value="Unassembled WGS sequence"/>
</dbReference>
<reference evidence="2 4" key="2">
    <citation type="submission" date="2023-10" db="EMBL/GenBank/DDBJ databases">
        <title>To unveil natural product biosynthetic capacity in Pseudoalteromonas.</title>
        <authorList>
            <person name="Wang J."/>
        </authorList>
    </citation>
    <scope>NUCLEOTIDE SEQUENCE [LARGE SCALE GENOMIC DNA]</scope>
    <source>
        <strain evidence="2 4">DSM 15914</strain>
    </source>
</reference>
<organism evidence="1 3">
    <name type="scientific">Pseudoalteromonas maricaloris</name>
    <dbReference type="NCBI Taxonomy" id="184924"/>
    <lineage>
        <taxon>Bacteria</taxon>
        <taxon>Pseudomonadati</taxon>
        <taxon>Pseudomonadota</taxon>
        <taxon>Gammaproteobacteria</taxon>
        <taxon>Alteromonadales</taxon>
        <taxon>Pseudoalteromonadaceae</taxon>
        <taxon>Pseudoalteromonas</taxon>
    </lineage>
</organism>
<dbReference type="Proteomes" id="UP001304419">
    <property type="component" value="Chromosome 1"/>
</dbReference>
<dbReference type="EMBL" id="WEIA01000001">
    <property type="protein sequence ID" value="NLR19779.1"/>
    <property type="molecule type" value="Genomic_DNA"/>
</dbReference>
<protein>
    <submittedName>
        <fullName evidence="1">Acyl carrier protein</fullName>
    </submittedName>
</protein>
<accession>A0A8I2H2A8</accession>
<dbReference type="EMBL" id="CP137578">
    <property type="protein sequence ID" value="WOX27636.1"/>
    <property type="molecule type" value="Genomic_DNA"/>
</dbReference>
<evidence type="ECO:0000313" key="3">
    <source>
        <dbReference type="Proteomes" id="UP000646877"/>
    </source>
</evidence>
<reference evidence="1" key="1">
    <citation type="submission" date="2019-10" db="EMBL/GenBank/DDBJ databases">
        <authorList>
            <person name="Paulsen S."/>
        </authorList>
    </citation>
    <scope>NUCLEOTIDE SEQUENCE</scope>
    <source>
        <strain evidence="1">LMG 19692</strain>
    </source>
</reference>
<dbReference type="SUPFAM" id="SSF47336">
    <property type="entry name" value="ACP-like"/>
    <property type="match status" value="1"/>
</dbReference>
<evidence type="ECO:0000313" key="1">
    <source>
        <dbReference type="EMBL" id="NLR19779.1"/>
    </source>
</evidence>
<evidence type="ECO:0000313" key="2">
    <source>
        <dbReference type="EMBL" id="WOX27636.1"/>
    </source>
</evidence>
<dbReference type="RefSeq" id="WP_039496786.1">
    <property type="nucleotide sequence ID" value="NZ_CBCSDF010000003.1"/>
</dbReference>
<evidence type="ECO:0000313" key="4">
    <source>
        <dbReference type="Proteomes" id="UP001304419"/>
    </source>
</evidence>
<dbReference type="Gene3D" id="1.10.1200.10">
    <property type="entry name" value="ACP-like"/>
    <property type="match status" value="1"/>
</dbReference>
<dbReference type="GeneID" id="98336567"/>
<dbReference type="AlphaFoldDB" id="A0A8I2H2A8"/>
<gene>
    <name evidence="1" type="ORF">F9Y85_00225</name>
    <name evidence="2" type="ORF">R5H13_13345</name>
</gene>
<proteinExistence type="predicted"/>
<name>A0A8I2H2A8_9GAMM</name>